<organism evidence="1 2">
    <name type="scientific">Desulfosarcina alkanivorans</name>
    <dbReference type="NCBI Taxonomy" id="571177"/>
    <lineage>
        <taxon>Bacteria</taxon>
        <taxon>Pseudomonadati</taxon>
        <taxon>Thermodesulfobacteriota</taxon>
        <taxon>Desulfobacteria</taxon>
        <taxon>Desulfobacterales</taxon>
        <taxon>Desulfosarcinaceae</taxon>
        <taxon>Desulfosarcina</taxon>
    </lineage>
</organism>
<evidence type="ECO:0000313" key="2">
    <source>
        <dbReference type="Proteomes" id="UP000427906"/>
    </source>
</evidence>
<gene>
    <name evidence="1" type="ORF">DSCA_26550</name>
</gene>
<dbReference type="OrthoDB" id="7058586at2"/>
<accession>A0A5K7YK25</accession>
<keyword evidence="2" id="KW-1185">Reference proteome</keyword>
<sequence>MPGRLGLCHSGISTLHEESGKTRPKMVLCESKMNEILKYKELEIYFQNADHVDVKTIESDVDLRRFISGMLSYYPWWMVSLYGIREILARILGLVRHEKPETLPSIKPEDLSYTPGENASFFIVRDAKEEMYWVSETPEDRHLTAFLGVTAEKLNHKRTRYHVFTSVKYLHWTGPVYFNLIRPFHHMVVWCMMKAGK</sequence>
<dbReference type="EMBL" id="AP021874">
    <property type="protein sequence ID" value="BBO68725.1"/>
    <property type="molecule type" value="Genomic_DNA"/>
</dbReference>
<name>A0A5K7YK25_9BACT</name>
<proteinExistence type="predicted"/>
<dbReference type="InterPro" id="IPR021295">
    <property type="entry name" value="DUF2867"/>
</dbReference>
<protein>
    <recommendedName>
        <fullName evidence="3">DUF2867 domain-containing protein</fullName>
    </recommendedName>
</protein>
<evidence type="ECO:0000313" key="1">
    <source>
        <dbReference type="EMBL" id="BBO68725.1"/>
    </source>
</evidence>
<dbReference type="KEGG" id="dalk:DSCA_26550"/>
<dbReference type="AlphaFoldDB" id="A0A5K7YK25"/>
<dbReference type="Proteomes" id="UP000427906">
    <property type="component" value="Chromosome"/>
</dbReference>
<dbReference type="Pfam" id="PF11066">
    <property type="entry name" value="DUF2867"/>
    <property type="match status" value="1"/>
</dbReference>
<reference evidence="1 2" key="1">
    <citation type="submission" date="2019-11" db="EMBL/GenBank/DDBJ databases">
        <title>Comparative genomics of hydrocarbon-degrading Desulfosarcina strains.</title>
        <authorList>
            <person name="Watanabe M."/>
            <person name="Kojima H."/>
            <person name="Fukui M."/>
        </authorList>
    </citation>
    <scope>NUCLEOTIDE SEQUENCE [LARGE SCALE GENOMIC DNA]</scope>
    <source>
        <strain evidence="1 2">PL12</strain>
    </source>
</reference>
<evidence type="ECO:0008006" key="3">
    <source>
        <dbReference type="Google" id="ProtNLM"/>
    </source>
</evidence>